<protein>
    <recommendedName>
        <fullName evidence="3">SPOR domain-containing protein</fullName>
    </recommendedName>
</protein>
<reference evidence="2" key="1">
    <citation type="submission" date="2018-06" db="EMBL/GenBank/DDBJ databases">
        <authorList>
            <person name="Zhirakovskaya E."/>
        </authorList>
    </citation>
    <scope>NUCLEOTIDE SEQUENCE</scope>
</reference>
<feature type="compositionally biased region" description="Basic and acidic residues" evidence="1">
    <location>
        <begin position="63"/>
        <end position="81"/>
    </location>
</feature>
<dbReference type="GO" id="GO:0042834">
    <property type="term" value="F:peptidoglycan binding"/>
    <property type="evidence" value="ECO:0007669"/>
    <property type="project" value="InterPro"/>
</dbReference>
<accession>A0A3B0WB76</accession>
<gene>
    <name evidence="2" type="ORF">MNBD_GAMMA06-1248</name>
</gene>
<dbReference type="SUPFAM" id="SSF110997">
    <property type="entry name" value="Sporulation related repeat"/>
    <property type="match status" value="1"/>
</dbReference>
<dbReference type="EMBL" id="UOFD01000047">
    <property type="protein sequence ID" value="VAW52521.1"/>
    <property type="molecule type" value="Genomic_DNA"/>
</dbReference>
<dbReference type="AlphaFoldDB" id="A0A3B0WB76"/>
<feature type="region of interest" description="Disordered" evidence="1">
    <location>
        <begin position="58"/>
        <end position="81"/>
    </location>
</feature>
<name>A0A3B0WB76_9ZZZZ</name>
<organism evidence="2">
    <name type="scientific">hydrothermal vent metagenome</name>
    <dbReference type="NCBI Taxonomy" id="652676"/>
    <lineage>
        <taxon>unclassified sequences</taxon>
        <taxon>metagenomes</taxon>
        <taxon>ecological metagenomes</taxon>
    </lineage>
</organism>
<dbReference type="InterPro" id="IPR036680">
    <property type="entry name" value="SPOR-like_sf"/>
</dbReference>
<proteinExistence type="predicted"/>
<sequence>MRWLFLFLFSLNLIYIGWEVSGSSSENYADVPALKNAKRILLLSELKSPVSLTETKTLPASDAHAENSATKKSDFEKITEQAKKEKAEAAQELVKQSDASRDVELAVNKAAESSAGSSTELSVTKSKPAKAEYVKTLPIKNSSQTAKCFTLGPFRDLGELRSLTREIKTYVVEADFRGRKEREQSLYWVYLKPEKNQAKAIETGKRLKAKKIKDFYVIREGEKINGLSLGHFKSKKGAYGLAKKVKNFGFNVTVEPVFKTYTLYWLDYQMTSDVNIPKSIFDKHIKQGKKNNVSRLSRDCGV</sequence>
<evidence type="ECO:0008006" key="3">
    <source>
        <dbReference type="Google" id="ProtNLM"/>
    </source>
</evidence>
<evidence type="ECO:0000313" key="2">
    <source>
        <dbReference type="EMBL" id="VAW52521.1"/>
    </source>
</evidence>
<evidence type="ECO:0000256" key="1">
    <source>
        <dbReference type="SAM" id="MobiDB-lite"/>
    </source>
</evidence>